<reference evidence="1" key="1">
    <citation type="submission" date="2018-02" db="EMBL/GenBank/DDBJ databases">
        <title>Rhizophora mucronata_Transcriptome.</title>
        <authorList>
            <person name="Meera S.P."/>
            <person name="Sreeshan A."/>
            <person name="Augustine A."/>
        </authorList>
    </citation>
    <scope>NUCLEOTIDE SEQUENCE</scope>
    <source>
        <tissue evidence="1">Leaf</tissue>
    </source>
</reference>
<dbReference type="AlphaFoldDB" id="A0A2P2N7H0"/>
<name>A0A2P2N7H0_RHIMU</name>
<evidence type="ECO:0000313" key="1">
    <source>
        <dbReference type="EMBL" id="MBX38449.1"/>
    </source>
</evidence>
<dbReference type="EMBL" id="GGEC01057965">
    <property type="protein sequence ID" value="MBX38449.1"/>
    <property type="molecule type" value="Transcribed_RNA"/>
</dbReference>
<proteinExistence type="predicted"/>
<organism evidence="1">
    <name type="scientific">Rhizophora mucronata</name>
    <name type="common">Asiatic mangrove</name>
    <dbReference type="NCBI Taxonomy" id="61149"/>
    <lineage>
        <taxon>Eukaryota</taxon>
        <taxon>Viridiplantae</taxon>
        <taxon>Streptophyta</taxon>
        <taxon>Embryophyta</taxon>
        <taxon>Tracheophyta</taxon>
        <taxon>Spermatophyta</taxon>
        <taxon>Magnoliopsida</taxon>
        <taxon>eudicotyledons</taxon>
        <taxon>Gunneridae</taxon>
        <taxon>Pentapetalae</taxon>
        <taxon>rosids</taxon>
        <taxon>fabids</taxon>
        <taxon>Malpighiales</taxon>
        <taxon>Rhizophoraceae</taxon>
        <taxon>Rhizophora</taxon>
    </lineage>
</organism>
<sequence length="63" mass="7271">MLPTSLIDHPYGFRLQLHCSIHQILYNKVWPTISSHKTYLGKSSKVPHISFCKTNGHQRTIIP</sequence>
<accession>A0A2P2N7H0</accession>
<protein>
    <submittedName>
        <fullName evidence="1">Uncharacterized protein</fullName>
    </submittedName>
</protein>